<keyword evidence="7" id="KW-0560">Oxidoreductase</keyword>
<feature type="compositionally biased region" description="Low complexity" evidence="5">
    <location>
        <begin position="186"/>
        <end position="209"/>
    </location>
</feature>
<dbReference type="GO" id="GO:0016491">
    <property type="term" value="F:oxidoreductase activity"/>
    <property type="evidence" value="ECO:0007669"/>
    <property type="project" value="UniProtKB-KW"/>
</dbReference>
<keyword evidence="3" id="KW-0408">Iron</keyword>
<evidence type="ECO:0000256" key="2">
    <source>
        <dbReference type="ARBA" id="ARBA00022723"/>
    </source>
</evidence>
<dbReference type="PROSITE" id="PS51669">
    <property type="entry name" value="4FE4S_MOW_BIS_MGD"/>
    <property type="match status" value="1"/>
</dbReference>
<organism evidence="7 8">
    <name type="scientific">Streptomyces griseus</name>
    <dbReference type="NCBI Taxonomy" id="1911"/>
    <lineage>
        <taxon>Bacteria</taxon>
        <taxon>Bacillati</taxon>
        <taxon>Actinomycetota</taxon>
        <taxon>Actinomycetes</taxon>
        <taxon>Kitasatosporales</taxon>
        <taxon>Streptomycetaceae</taxon>
        <taxon>Streptomyces</taxon>
    </lineage>
</organism>
<evidence type="ECO:0000313" key="8">
    <source>
        <dbReference type="Proteomes" id="UP000254150"/>
    </source>
</evidence>
<keyword evidence="1" id="KW-0004">4Fe-4S</keyword>
<name>A0A380P4R0_STRGR</name>
<dbReference type="InterPro" id="IPR050123">
    <property type="entry name" value="Prok_molybdopt-oxidoreductase"/>
</dbReference>
<dbReference type="GO" id="GO:0016020">
    <property type="term" value="C:membrane"/>
    <property type="evidence" value="ECO:0007669"/>
    <property type="project" value="TreeGrafter"/>
</dbReference>
<dbReference type="PANTHER" id="PTHR43105:SF2">
    <property type="entry name" value="RESPIRATORY NITRATE REDUCTASE 2 ALPHA CHAIN"/>
    <property type="match status" value="1"/>
</dbReference>
<dbReference type="PROSITE" id="PS00551">
    <property type="entry name" value="MOLYBDOPTERIN_PROK_1"/>
    <property type="match status" value="1"/>
</dbReference>
<keyword evidence="4" id="KW-0411">Iron-sulfur</keyword>
<dbReference type="GO" id="GO:0051539">
    <property type="term" value="F:4 iron, 4 sulfur cluster binding"/>
    <property type="evidence" value="ECO:0007669"/>
    <property type="project" value="UniProtKB-KW"/>
</dbReference>
<dbReference type="InterPro" id="IPR006963">
    <property type="entry name" value="Mopterin_OxRdtase_4Fe-4S_dom"/>
</dbReference>
<dbReference type="EMBL" id="UHID01000007">
    <property type="protein sequence ID" value="SUP60190.1"/>
    <property type="molecule type" value="Genomic_DNA"/>
</dbReference>
<gene>
    <name evidence="7" type="primary">narX_6</name>
    <name evidence="7" type="ORF">NCTC7807_04254</name>
</gene>
<feature type="region of interest" description="Disordered" evidence="5">
    <location>
        <begin position="186"/>
        <end position="219"/>
    </location>
</feature>
<dbReference type="Proteomes" id="UP000254150">
    <property type="component" value="Unassembled WGS sequence"/>
</dbReference>
<evidence type="ECO:0000256" key="3">
    <source>
        <dbReference type="ARBA" id="ARBA00023004"/>
    </source>
</evidence>
<accession>A0A380P4R0</accession>
<feature type="domain" description="4Fe-4S Mo/W bis-MGD-type" evidence="6">
    <location>
        <begin position="52"/>
        <end position="116"/>
    </location>
</feature>
<dbReference type="PANTHER" id="PTHR43105">
    <property type="entry name" value="RESPIRATORY NITRATE REDUCTASE"/>
    <property type="match status" value="1"/>
</dbReference>
<dbReference type="Gene3D" id="3.40.50.12440">
    <property type="match status" value="1"/>
</dbReference>
<dbReference type="GO" id="GO:0046872">
    <property type="term" value="F:metal ion binding"/>
    <property type="evidence" value="ECO:0007669"/>
    <property type="project" value="UniProtKB-KW"/>
</dbReference>
<protein>
    <submittedName>
        <fullName evidence="7">Respiratory nitrate reductase alpha chain</fullName>
        <ecNumber evidence="7">1.7.99.4</ecNumber>
    </submittedName>
</protein>
<dbReference type="EC" id="1.7.99.4" evidence="7"/>
<dbReference type="AlphaFoldDB" id="A0A380P4R0"/>
<dbReference type="SUPFAM" id="SSF53706">
    <property type="entry name" value="Formate dehydrogenase/DMSO reductase, domains 1-3"/>
    <property type="match status" value="1"/>
</dbReference>
<evidence type="ECO:0000256" key="4">
    <source>
        <dbReference type="ARBA" id="ARBA00023014"/>
    </source>
</evidence>
<dbReference type="InterPro" id="IPR027467">
    <property type="entry name" value="MopterinOxRdtase_cofactor_BS"/>
</dbReference>
<sequence>MTDTTTPSEPDAALLRAGRFFRRGTAAPDLHSEELKGGREGDAFYRDRWSHDKVVNSIHGVNCTGSCRWKVYVKDGIITWETQETDYPTVGPDRPEYEPRGCPRGAAFAWYTYSPTRVRYPYVRGVLLELYREAKERLRDPVLAWADIQADPERRRRYQLARGKGGLVRAGWDEAVEIAAAAHVHAMSPGRTSTRTSPTRRSVTTTPWPRRVRCSPASR</sequence>
<evidence type="ECO:0000256" key="1">
    <source>
        <dbReference type="ARBA" id="ARBA00022485"/>
    </source>
</evidence>
<keyword evidence="2" id="KW-0479">Metal-binding</keyword>
<evidence type="ECO:0000256" key="5">
    <source>
        <dbReference type="SAM" id="MobiDB-lite"/>
    </source>
</evidence>
<evidence type="ECO:0000259" key="6">
    <source>
        <dbReference type="PROSITE" id="PS51669"/>
    </source>
</evidence>
<proteinExistence type="predicted"/>
<dbReference type="SMART" id="SM00926">
    <property type="entry name" value="Molybdop_Fe4S4"/>
    <property type="match status" value="1"/>
</dbReference>
<evidence type="ECO:0000313" key="7">
    <source>
        <dbReference type="EMBL" id="SUP60190.1"/>
    </source>
</evidence>
<reference evidence="7 8" key="1">
    <citation type="submission" date="2018-06" db="EMBL/GenBank/DDBJ databases">
        <authorList>
            <consortium name="Pathogen Informatics"/>
            <person name="Doyle S."/>
        </authorList>
    </citation>
    <scope>NUCLEOTIDE SEQUENCE [LARGE SCALE GENOMIC DNA]</scope>
    <source>
        <strain evidence="7 8">NCTC7807</strain>
    </source>
</reference>